<evidence type="ECO:0000259" key="1">
    <source>
        <dbReference type="PROSITE" id="PS50235"/>
    </source>
</evidence>
<evidence type="ECO:0000313" key="4">
    <source>
        <dbReference type="Proteomes" id="UP000187209"/>
    </source>
</evidence>
<dbReference type="SUPFAM" id="SSF143791">
    <property type="entry name" value="DUSP-like"/>
    <property type="match status" value="1"/>
</dbReference>
<dbReference type="EMBL" id="MPUH01000158">
    <property type="protein sequence ID" value="OMJ88161.1"/>
    <property type="molecule type" value="Genomic_DNA"/>
</dbReference>
<dbReference type="InterPro" id="IPR035927">
    <property type="entry name" value="DUSP-like_sf"/>
</dbReference>
<dbReference type="GO" id="GO:0004843">
    <property type="term" value="F:cysteine-type deubiquitinase activity"/>
    <property type="evidence" value="ECO:0007669"/>
    <property type="project" value="InterPro"/>
</dbReference>
<dbReference type="InterPro" id="IPR038765">
    <property type="entry name" value="Papain-like_cys_pep_sf"/>
</dbReference>
<sequence length="489" mass="55792">MLSWLQKSLLDNSKPKLHIDEALPSSITSLCDNSIQDIEILKNLLSKTDTSVVIVEAGWFLQLENYIQGGAKPMSMQANKLLTKNKKLRKNLKAEQDYYFLYQNVWEKVKTQEDETITLDINKKLRKMKYLDLAKGSAERLLQDQLTERIDPTDLHLPNVIPRNEAQSIVISARDDEDLKKDSVSTNFSSITQTDSDCSNLSSSLRLQSGRVGLENPGLFCYLNSGIQCLLSINPFVECMFKLQCMGILDTKEVSLLISKLIKSVFSMRCGTVKPSPLWKYIVKYFPSNKQHDMPELVRFIINQIESELGEGNYIQKSVLNGMLCSNVQCTKCMNISSKHEPFIDLQIELSESVDKSIQLFTQEEILSNGYYCNNCKSHTQAIKSLNISKPPNFLMLQLKRFRQLPYPHKLSSYAKYKRKMAVKTMSGQSNYELIAVGVHIGSINSGHYIAYAKRSKNWYCFDDSLCTKTPLKSVLSQHAYMLVYKLIN</sequence>
<gene>
    <name evidence="3" type="ORF">SteCoe_9980</name>
</gene>
<name>A0A1R2CGL1_9CILI</name>
<dbReference type="SUPFAM" id="SSF54001">
    <property type="entry name" value="Cysteine proteinases"/>
    <property type="match status" value="1"/>
</dbReference>
<dbReference type="AlphaFoldDB" id="A0A1R2CGL1"/>
<dbReference type="PANTHER" id="PTHR24006">
    <property type="entry name" value="UBIQUITIN CARBOXYL-TERMINAL HYDROLASE"/>
    <property type="match status" value="1"/>
</dbReference>
<protein>
    <submittedName>
        <fullName evidence="3">Uncharacterized protein</fullName>
    </submittedName>
</protein>
<feature type="domain" description="DUSP" evidence="2">
    <location>
        <begin position="32"/>
        <end position="126"/>
    </location>
</feature>
<dbReference type="Gene3D" id="3.30.2230.10">
    <property type="entry name" value="DUSP-like"/>
    <property type="match status" value="1"/>
</dbReference>
<dbReference type="InterPro" id="IPR001394">
    <property type="entry name" value="Peptidase_C19_UCH"/>
</dbReference>
<dbReference type="PROSITE" id="PS00973">
    <property type="entry name" value="USP_2"/>
    <property type="match status" value="1"/>
</dbReference>
<dbReference type="InterPro" id="IPR018200">
    <property type="entry name" value="USP_CS"/>
</dbReference>
<organism evidence="3 4">
    <name type="scientific">Stentor coeruleus</name>
    <dbReference type="NCBI Taxonomy" id="5963"/>
    <lineage>
        <taxon>Eukaryota</taxon>
        <taxon>Sar</taxon>
        <taxon>Alveolata</taxon>
        <taxon>Ciliophora</taxon>
        <taxon>Postciliodesmatophora</taxon>
        <taxon>Heterotrichea</taxon>
        <taxon>Heterotrichida</taxon>
        <taxon>Stentoridae</taxon>
        <taxon>Stentor</taxon>
    </lineage>
</organism>
<dbReference type="Gene3D" id="3.90.70.10">
    <property type="entry name" value="Cysteine proteinases"/>
    <property type="match status" value="1"/>
</dbReference>
<dbReference type="InterPro" id="IPR006615">
    <property type="entry name" value="Pept_C19_DUSP"/>
</dbReference>
<dbReference type="GO" id="GO:0005829">
    <property type="term" value="C:cytosol"/>
    <property type="evidence" value="ECO:0007669"/>
    <property type="project" value="TreeGrafter"/>
</dbReference>
<dbReference type="OrthoDB" id="420187at2759"/>
<dbReference type="PROSITE" id="PS50235">
    <property type="entry name" value="USP_3"/>
    <property type="match status" value="1"/>
</dbReference>
<proteinExistence type="predicted"/>
<dbReference type="Proteomes" id="UP000187209">
    <property type="component" value="Unassembled WGS sequence"/>
</dbReference>
<dbReference type="PROSITE" id="PS51283">
    <property type="entry name" value="DUSP"/>
    <property type="match status" value="1"/>
</dbReference>
<dbReference type="InterPro" id="IPR050164">
    <property type="entry name" value="Peptidase_C19"/>
</dbReference>
<keyword evidence="4" id="KW-1185">Reference proteome</keyword>
<dbReference type="GO" id="GO:0005634">
    <property type="term" value="C:nucleus"/>
    <property type="evidence" value="ECO:0007669"/>
    <property type="project" value="TreeGrafter"/>
</dbReference>
<evidence type="ECO:0000313" key="3">
    <source>
        <dbReference type="EMBL" id="OMJ88161.1"/>
    </source>
</evidence>
<reference evidence="3 4" key="1">
    <citation type="submission" date="2016-11" db="EMBL/GenBank/DDBJ databases">
        <title>The macronuclear genome of Stentor coeruleus: a giant cell with tiny introns.</title>
        <authorList>
            <person name="Slabodnick M."/>
            <person name="Ruby J.G."/>
            <person name="Reiff S.B."/>
            <person name="Swart E.C."/>
            <person name="Gosai S."/>
            <person name="Prabakaran S."/>
            <person name="Witkowska E."/>
            <person name="Larue G.E."/>
            <person name="Fisher S."/>
            <person name="Freeman R.M."/>
            <person name="Gunawardena J."/>
            <person name="Chu W."/>
            <person name="Stover N.A."/>
            <person name="Gregory B.D."/>
            <person name="Nowacki M."/>
            <person name="Derisi J."/>
            <person name="Roy S.W."/>
            <person name="Marshall W.F."/>
            <person name="Sood P."/>
        </authorList>
    </citation>
    <scope>NUCLEOTIDE SEQUENCE [LARGE SCALE GENOMIC DNA]</scope>
    <source>
        <strain evidence="3">WM001</strain>
    </source>
</reference>
<dbReference type="InterPro" id="IPR028889">
    <property type="entry name" value="USP"/>
</dbReference>
<feature type="domain" description="USP" evidence="1">
    <location>
        <begin position="212"/>
        <end position="488"/>
    </location>
</feature>
<dbReference type="Pfam" id="PF00443">
    <property type="entry name" value="UCH"/>
    <property type="match status" value="1"/>
</dbReference>
<evidence type="ECO:0000259" key="2">
    <source>
        <dbReference type="PROSITE" id="PS51283"/>
    </source>
</evidence>
<accession>A0A1R2CGL1</accession>
<dbReference type="GO" id="GO:0016579">
    <property type="term" value="P:protein deubiquitination"/>
    <property type="evidence" value="ECO:0007669"/>
    <property type="project" value="InterPro"/>
</dbReference>
<comment type="caution">
    <text evidence="3">The sequence shown here is derived from an EMBL/GenBank/DDBJ whole genome shotgun (WGS) entry which is preliminary data.</text>
</comment>